<dbReference type="InterPro" id="IPR000048">
    <property type="entry name" value="IQ_motif_EF-hand-BS"/>
</dbReference>
<dbReference type="GO" id="GO:0007015">
    <property type="term" value="P:actin filament organization"/>
    <property type="evidence" value="ECO:0007669"/>
    <property type="project" value="TreeGrafter"/>
</dbReference>
<evidence type="ECO:0000256" key="1">
    <source>
        <dbReference type="ARBA" id="ARBA00022741"/>
    </source>
</evidence>
<dbReference type="InterPro" id="IPR057535">
    <property type="entry name" value="MYO1-3_N_SH3"/>
</dbReference>
<keyword evidence="9" id="KW-0472">Membrane</keyword>
<keyword evidence="5 6" id="KW-0009">Actin-binding</keyword>
<evidence type="ECO:0000256" key="3">
    <source>
        <dbReference type="ARBA" id="ARBA00023123"/>
    </source>
</evidence>
<evidence type="ECO:0000259" key="10">
    <source>
        <dbReference type="PROSITE" id="PS51456"/>
    </source>
</evidence>
<dbReference type="Gene3D" id="6.20.240.20">
    <property type="match status" value="1"/>
</dbReference>
<dbReference type="PANTHER" id="PTHR13140:SF706">
    <property type="entry name" value="DILUTE CLASS UNCONVENTIONAL MYOSIN, ISOFORM C"/>
    <property type="match status" value="1"/>
</dbReference>
<proteinExistence type="inferred from homology"/>
<dbReference type="PROSITE" id="PS51456">
    <property type="entry name" value="MYOSIN_MOTOR"/>
    <property type="match status" value="1"/>
</dbReference>
<dbReference type="InterPro" id="IPR036022">
    <property type="entry name" value="MYSc_Myo8"/>
</dbReference>
<dbReference type="Pfam" id="PF25369">
    <property type="entry name" value="SH3_VIII-1_N"/>
    <property type="match status" value="1"/>
</dbReference>
<feature type="compositionally biased region" description="Low complexity" evidence="8">
    <location>
        <begin position="1449"/>
        <end position="1462"/>
    </location>
</feature>
<dbReference type="GO" id="GO:0000146">
    <property type="term" value="F:microfilament motor activity"/>
    <property type="evidence" value="ECO:0007669"/>
    <property type="project" value="TreeGrafter"/>
</dbReference>
<dbReference type="SMART" id="SM00015">
    <property type="entry name" value="IQ"/>
    <property type="match status" value="3"/>
</dbReference>
<sequence>MSAATMTPTVARSSLEVMLDTIRLRDEQPKDVPPALPVRPTSRGRLPTSRRSLAVNLKLDRSSPEQLLTDSMKWDDKTEYDMPRGDKGAVFRSGILQGKRMANVEQPLESPYIKISKRDSYEEKVEIADNPVTAAVQLPSAMLLDDKLEWHDTIKYALRKNLQVWCWISDARWELGQIHTISRDYVDILLSNGNVHSVSSQSLLPANPHILDGVDNLIQLSYLNEPAVLHNIKYRYANDFIYTKAGPVLVAINPFKEVPLYGRDYVIAYKQKLKDSPHIFAIVDTAFNEMMRDGVNQSIIISGESGAGKTETTKFAMQYLADVGGGGSIEDKVLQTNSILEAFGNAKTSRNHNSSRFGKLIEIHFSAAGKICGAKIQTFLLEKSRVVQRETGERSYHVFYQLCAGASRGLKEELNLKAAYKYEYLKQSDCLTIDKVDDAKRFHVLLEALDVIQIAKEDQKNVFSMLAAVLWLGNIAFSVIDNENHVEVILGEGVTNAAKLMGCEVPNLMLSLSTRKIHAGNDSIVQKLTLQQAIDTRDALAKSIYCNLFDWLVGQINKSLGVGKCCTGRLISILDIFGFESFNNNGFEQFCINYANEQLQQHFNRHLFKLEQEEYAQDGIDWAKVEFLDNTDCLNLLEKHLAGNHCFKGERGGAFRISHYAGEVLYDSSGFLEKNRDTLHADLVQLLLSCACQLPQSFANNILQLEKESSRFRQSSSFDLQKQSVVAKFKGQLFKLMQRLESTTPHFIRCVKPNNKQLPSMYEHDLVLQQLRCCGVLEVVRISRSGYPTRMTHQLFAERYGFLLLQTSSSQDALSLSVAILQQFNVPPEMYRVGYTKLFFRTGQIAVLEDARNRILQGLVWVQKNFRGLQARNFYQRLRKGATTLQSFIRGEKARCEFEVLTRRWRFAILIQKHVRQWIVGTRFGYQLKEIILLQSAIRGWLARKNYINLKMHEMSKFNHVEVNKSSERNLPQLMKDTTSELPQIHPAVMDELHRRALRAEAALREKEEENAILQQRLKHYDARWSEYELKMNSMEQTWQKQLTSLQSTLAAARKSLTSDMANQPGKLNMLAVNSCYDSEDSISTVNQIPEDTPAKQSIEAEEVRSNDSKEIAVIHLVNEFEQQRQVFEDDAGFIVEAKSGQSSSKINPDEELQKLKARFSTWRKVYKLRLRETKESLQKFALWSRRRLRIHEESDLQRGEKWFLQTKKLRNFNCCRTNDSEKTIYSIQNHCLISVFLKSETLWQLHKEQAFFCAMEAGKPKSHPPPLLAELSVEALRLFSRWFLSLSTLSAHPLFAVLAAASILAFLYLPRTLLPLLLSPIPISTFLLLAALFHLRSPPPNSLAAAAADEEEVTPVLSEPKPEAKVVESTDCHQNVIFRDAFVDCLRWSGPLEVIYEEYEGEEENEERRCGGRSQEQQHSKWAQNEKLGSGRLWPLRFACDDSDTESEGGSPAASGSNSPAEPRDLWEDEEQGDDMIEIDLEEENLIEIDISGGR</sequence>
<keyword evidence="2 6" id="KW-0067">ATP-binding</keyword>
<dbReference type="GO" id="GO:0016459">
    <property type="term" value="C:myosin complex"/>
    <property type="evidence" value="ECO:0007669"/>
    <property type="project" value="UniProtKB-KW"/>
</dbReference>
<dbReference type="Gene3D" id="1.20.120.720">
    <property type="entry name" value="Myosin VI head, motor domain, U50 subdomain"/>
    <property type="match status" value="1"/>
</dbReference>
<keyword evidence="12" id="KW-1185">Reference proteome</keyword>
<dbReference type="Proteomes" id="UP001222027">
    <property type="component" value="Unassembled WGS sequence"/>
</dbReference>
<gene>
    <name evidence="11" type="ORF">OPV22_029462</name>
</gene>
<keyword evidence="9" id="KW-1133">Transmembrane helix</keyword>
<dbReference type="SUPFAM" id="SSF52540">
    <property type="entry name" value="P-loop containing nucleoside triphosphate hydrolases"/>
    <property type="match status" value="2"/>
</dbReference>
<dbReference type="SMART" id="SM00242">
    <property type="entry name" value="MYSc"/>
    <property type="match status" value="1"/>
</dbReference>
<feature type="compositionally biased region" description="Polar residues" evidence="8">
    <location>
        <begin position="1415"/>
        <end position="1424"/>
    </location>
</feature>
<name>A0AAV8QDD6_ENSVE</name>
<evidence type="ECO:0000256" key="2">
    <source>
        <dbReference type="ARBA" id="ARBA00022840"/>
    </source>
</evidence>
<dbReference type="GO" id="GO:0030048">
    <property type="term" value="P:actin filament-based movement"/>
    <property type="evidence" value="ECO:0007669"/>
    <property type="project" value="UniProtKB-ARBA"/>
</dbReference>
<evidence type="ECO:0000313" key="11">
    <source>
        <dbReference type="EMBL" id="KAJ8466910.1"/>
    </source>
</evidence>
<reference evidence="11 12" key="1">
    <citation type="submission" date="2022-12" db="EMBL/GenBank/DDBJ databases">
        <title>Chromosome-scale assembly of the Ensete ventricosum genome.</title>
        <authorList>
            <person name="Dussert Y."/>
            <person name="Stocks J."/>
            <person name="Wendawek A."/>
            <person name="Woldeyes F."/>
            <person name="Nichols R.A."/>
            <person name="Borrell J.S."/>
        </authorList>
    </citation>
    <scope>NUCLEOTIDE SEQUENCE [LARGE SCALE GENOMIC DNA]</scope>
    <source>
        <strain evidence="12">cv. Maze</strain>
        <tissue evidence="11">Seeds</tissue>
    </source>
</reference>
<feature type="region of interest" description="Disordered" evidence="8">
    <location>
        <begin position="28"/>
        <end position="49"/>
    </location>
</feature>
<dbReference type="GO" id="GO:0051015">
    <property type="term" value="F:actin filament binding"/>
    <property type="evidence" value="ECO:0007669"/>
    <property type="project" value="TreeGrafter"/>
</dbReference>
<dbReference type="EMBL" id="JAQQAF010000008">
    <property type="protein sequence ID" value="KAJ8466910.1"/>
    <property type="molecule type" value="Genomic_DNA"/>
</dbReference>
<dbReference type="GO" id="GO:0005737">
    <property type="term" value="C:cytoplasm"/>
    <property type="evidence" value="ECO:0007669"/>
    <property type="project" value="TreeGrafter"/>
</dbReference>
<dbReference type="CDD" id="cd01383">
    <property type="entry name" value="MYSc_Myo8"/>
    <property type="match status" value="1"/>
</dbReference>
<comment type="similarity">
    <text evidence="6">Belongs to the TRAFAC class myosin-kinesin ATPase superfamily. Myosin family.</text>
</comment>
<feature type="domain" description="Myosin motor" evidence="10">
    <location>
        <begin position="212"/>
        <end position="853"/>
    </location>
</feature>
<dbReference type="GO" id="GO:0016020">
    <property type="term" value="C:membrane"/>
    <property type="evidence" value="ECO:0007669"/>
    <property type="project" value="TreeGrafter"/>
</dbReference>
<keyword evidence="7" id="KW-0175">Coiled coil</keyword>
<dbReference type="Gene3D" id="3.40.850.10">
    <property type="entry name" value="Kinesin motor domain"/>
    <property type="match status" value="2"/>
</dbReference>
<evidence type="ECO:0000256" key="8">
    <source>
        <dbReference type="SAM" id="MobiDB-lite"/>
    </source>
</evidence>
<dbReference type="Pfam" id="PF00063">
    <property type="entry name" value="Myosin_head"/>
    <property type="match status" value="2"/>
</dbReference>
<evidence type="ECO:0000256" key="4">
    <source>
        <dbReference type="ARBA" id="ARBA00023175"/>
    </source>
</evidence>
<keyword evidence="1 6" id="KW-0547">Nucleotide-binding</keyword>
<dbReference type="InterPro" id="IPR027417">
    <property type="entry name" value="P-loop_NTPase"/>
</dbReference>
<feature type="transmembrane region" description="Helical" evidence="9">
    <location>
        <begin position="1283"/>
        <end position="1310"/>
    </location>
</feature>
<dbReference type="FunFam" id="1.10.10.820:FF:000001">
    <property type="entry name" value="Myosin heavy chain"/>
    <property type="match status" value="1"/>
</dbReference>
<feature type="region of interest" description="Actin-binding" evidence="6">
    <location>
        <begin position="733"/>
        <end position="755"/>
    </location>
</feature>
<dbReference type="InterPro" id="IPR036961">
    <property type="entry name" value="Kinesin_motor_dom_sf"/>
</dbReference>
<feature type="binding site" evidence="6">
    <location>
        <begin position="303"/>
        <end position="310"/>
    </location>
    <ligand>
        <name>ATP</name>
        <dbReference type="ChEBI" id="CHEBI:30616"/>
    </ligand>
</feature>
<comment type="caution">
    <text evidence="11">The sequence shown here is derived from an EMBL/GenBank/DDBJ whole genome shotgun (WGS) entry which is preliminary data.</text>
</comment>
<organism evidence="11 12">
    <name type="scientific">Ensete ventricosum</name>
    <name type="common">Abyssinian banana</name>
    <name type="synonym">Musa ensete</name>
    <dbReference type="NCBI Taxonomy" id="4639"/>
    <lineage>
        <taxon>Eukaryota</taxon>
        <taxon>Viridiplantae</taxon>
        <taxon>Streptophyta</taxon>
        <taxon>Embryophyta</taxon>
        <taxon>Tracheophyta</taxon>
        <taxon>Spermatophyta</taxon>
        <taxon>Magnoliopsida</taxon>
        <taxon>Liliopsida</taxon>
        <taxon>Zingiberales</taxon>
        <taxon>Musaceae</taxon>
        <taxon>Ensete</taxon>
    </lineage>
</organism>
<dbReference type="PRINTS" id="PR00193">
    <property type="entry name" value="MYOSINHEAVY"/>
</dbReference>
<dbReference type="PANTHER" id="PTHR13140">
    <property type="entry name" value="MYOSIN"/>
    <property type="match status" value="1"/>
</dbReference>
<keyword evidence="9" id="KW-0812">Transmembrane</keyword>
<dbReference type="Pfam" id="PF00612">
    <property type="entry name" value="IQ"/>
    <property type="match status" value="2"/>
</dbReference>
<accession>A0AAV8QDD6</accession>
<dbReference type="GO" id="GO:0005524">
    <property type="term" value="F:ATP binding"/>
    <property type="evidence" value="ECO:0007669"/>
    <property type="project" value="UniProtKB-UniRule"/>
</dbReference>
<feature type="region of interest" description="Disordered" evidence="8">
    <location>
        <begin position="1401"/>
        <end position="1427"/>
    </location>
</feature>
<dbReference type="Gene3D" id="1.20.58.530">
    <property type="match status" value="2"/>
</dbReference>
<protein>
    <recommendedName>
        <fullName evidence="10">Myosin motor domain-containing protein</fullName>
    </recommendedName>
</protein>
<keyword evidence="3 6" id="KW-0518">Myosin</keyword>
<evidence type="ECO:0000256" key="7">
    <source>
        <dbReference type="SAM" id="Coils"/>
    </source>
</evidence>
<feature type="transmembrane region" description="Helical" evidence="9">
    <location>
        <begin position="1317"/>
        <end position="1336"/>
    </location>
</feature>
<evidence type="ECO:0000313" key="12">
    <source>
        <dbReference type="Proteomes" id="UP001222027"/>
    </source>
</evidence>
<evidence type="ECO:0000256" key="9">
    <source>
        <dbReference type="SAM" id="Phobius"/>
    </source>
</evidence>
<dbReference type="InterPro" id="IPR001609">
    <property type="entry name" value="Myosin_head_motor_dom-like"/>
</dbReference>
<evidence type="ECO:0000256" key="6">
    <source>
        <dbReference type="PROSITE-ProRule" id="PRU00782"/>
    </source>
</evidence>
<feature type="region of interest" description="Disordered" evidence="8">
    <location>
        <begin position="1439"/>
        <end position="1476"/>
    </location>
</feature>
<dbReference type="PROSITE" id="PS50096">
    <property type="entry name" value="IQ"/>
    <property type="match status" value="3"/>
</dbReference>
<feature type="coiled-coil region" evidence="7">
    <location>
        <begin position="990"/>
        <end position="1024"/>
    </location>
</feature>
<evidence type="ECO:0000256" key="5">
    <source>
        <dbReference type="ARBA" id="ARBA00023203"/>
    </source>
</evidence>
<dbReference type="Gene3D" id="1.20.5.190">
    <property type="match status" value="2"/>
</dbReference>
<keyword evidence="4 6" id="KW-0505">Motor protein</keyword>